<dbReference type="PANTHER" id="PTHR32089:SF117">
    <property type="entry name" value="METHYL ACCEPTING SENSORY TRANSDUCER WITH CACHE_1 SMALL MOLECULE BINDING DOMAIN"/>
    <property type="match status" value="1"/>
</dbReference>
<dbReference type="SUPFAM" id="SSF58104">
    <property type="entry name" value="Methyl-accepting chemotaxis protein (MCP) signaling domain"/>
    <property type="match status" value="1"/>
</dbReference>
<comment type="similarity">
    <text evidence="8">Belongs to the methyl-accepting chemotaxis (MCP) protein family.</text>
</comment>
<evidence type="ECO:0000256" key="8">
    <source>
        <dbReference type="ARBA" id="ARBA00029447"/>
    </source>
</evidence>
<dbReference type="PANTHER" id="PTHR32089">
    <property type="entry name" value="METHYL-ACCEPTING CHEMOTAXIS PROTEIN MCPB"/>
    <property type="match status" value="1"/>
</dbReference>
<keyword evidence="2" id="KW-1003">Cell membrane</keyword>
<evidence type="ECO:0000256" key="5">
    <source>
        <dbReference type="ARBA" id="ARBA00022989"/>
    </source>
</evidence>
<dbReference type="InterPro" id="IPR033479">
    <property type="entry name" value="dCache_1"/>
</dbReference>
<dbReference type="InterPro" id="IPR004090">
    <property type="entry name" value="Chemotax_Me-accpt_rcpt"/>
</dbReference>
<evidence type="ECO:0000259" key="11">
    <source>
        <dbReference type="PROSITE" id="PS50111"/>
    </source>
</evidence>
<feature type="transmembrane region" description="Helical" evidence="10">
    <location>
        <begin position="284"/>
        <end position="305"/>
    </location>
</feature>
<feature type="domain" description="HAMP" evidence="12">
    <location>
        <begin position="302"/>
        <end position="356"/>
    </location>
</feature>
<evidence type="ECO:0000256" key="2">
    <source>
        <dbReference type="ARBA" id="ARBA00022475"/>
    </source>
</evidence>
<accession>A0A1M5AAZ6</accession>
<dbReference type="RefSeq" id="WP_072958387.1">
    <property type="nucleotide sequence ID" value="NZ_FQUH01000007.1"/>
</dbReference>
<evidence type="ECO:0000256" key="9">
    <source>
        <dbReference type="PROSITE-ProRule" id="PRU00284"/>
    </source>
</evidence>
<name>A0A1M5AAZ6_VIBGA</name>
<dbReference type="EMBL" id="FQUH01000007">
    <property type="protein sequence ID" value="SHF27334.1"/>
    <property type="molecule type" value="Genomic_DNA"/>
</dbReference>
<gene>
    <name evidence="13" type="ORF">SAMN02745781_01883</name>
</gene>
<dbReference type="CDD" id="cd11386">
    <property type="entry name" value="MCP_signal"/>
    <property type="match status" value="1"/>
</dbReference>
<comment type="subcellular location">
    <subcellularLocation>
        <location evidence="1">Cell membrane</location>
        <topology evidence="1">Multi-pass membrane protein</topology>
    </subcellularLocation>
</comment>
<keyword evidence="7 9" id="KW-0807">Transducer</keyword>
<dbReference type="SMART" id="SM00304">
    <property type="entry name" value="HAMP"/>
    <property type="match status" value="1"/>
</dbReference>
<protein>
    <submittedName>
        <fullName evidence="13">Methyl-accepting chemotaxis sensory transducer with Cache sensor</fullName>
    </submittedName>
</protein>
<dbReference type="InterPro" id="IPR004089">
    <property type="entry name" value="MCPsignal_dom"/>
</dbReference>
<dbReference type="CDD" id="cd18773">
    <property type="entry name" value="PDC1_HK_sensor"/>
    <property type="match status" value="1"/>
</dbReference>
<keyword evidence="6 10" id="KW-0472">Membrane</keyword>
<dbReference type="Proteomes" id="UP000184159">
    <property type="component" value="Unassembled WGS sequence"/>
</dbReference>
<dbReference type="CDD" id="cd06225">
    <property type="entry name" value="HAMP"/>
    <property type="match status" value="1"/>
</dbReference>
<dbReference type="Pfam" id="PF00672">
    <property type="entry name" value="HAMP"/>
    <property type="match status" value="1"/>
</dbReference>
<keyword evidence="14" id="KW-1185">Reference proteome</keyword>
<dbReference type="AlphaFoldDB" id="A0A1M5AAZ6"/>
<dbReference type="Pfam" id="PF02743">
    <property type="entry name" value="dCache_1"/>
    <property type="match status" value="1"/>
</dbReference>
<evidence type="ECO:0000256" key="4">
    <source>
        <dbReference type="ARBA" id="ARBA00022692"/>
    </source>
</evidence>
<keyword evidence="3" id="KW-0145">Chemotaxis</keyword>
<evidence type="ECO:0000256" key="10">
    <source>
        <dbReference type="SAM" id="Phobius"/>
    </source>
</evidence>
<keyword evidence="4 10" id="KW-0812">Transmembrane</keyword>
<evidence type="ECO:0000259" key="12">
    <source>
        <dbReference type="PROSITE" id="PS50885"/>
    </source>
</evidence>
<reference evidence="14" key="1">
    <citation type="submission" date="2016-11" db="EMBL/GenBank/DDBJ databases">
        <authorList>
            <person name="Varghese N."/>
            <person name="Submissions S."/>
        </authorList>
    </citation>
    <scope>NUCLEOTIDE SEQUENCE [LARGE SCALE GENOMIC DNA]</scope>
    <source>
        <strain evidence="14">DSM 21264</strain>
    </source>
</reference>
<organism evidence="13 14">
    <name type="scientific">Vibrio gazogenes DSM 21264 = NBRC 103151</name>
    <dbReference type="NCBI Taxonomy" id="1123492"/>
    <lineage>
        <taxon>Bacteria</taxon>
        <taxon>Pseudomonadati</taxon>
        <taxon>Pseudomonadota</taxon>
        <taxon>Gammaproteobacteria</taxon>
        <taxon>Vibrionales</taxon>
        <taxon>Vibrionaceae</taxon>
        <taxon>Vibrio</taxon>
    </lineage>
</organism>
<feature type="domain" description="Methyl-accepting transducer" evidence="11">
    <location>
        <begin position="361"/>
        <end position="597"/>
    </location>
</feature>
<proteinExistence type="inferred from homology"/>
<dbReference type="GO" id="GO:0004888">
    <property type="term" value="F:transmembrane signaling receptor activity"/>
    <property type="evidence" value="ECO:0007669"/>
    <property type="project" value="InterPro"/>
</dbReference>
<dbReference type="GO" id="GO:0007165">
    <property type="term" value="P:signal transduction"/>
    <property type="evidence" value="ECO:0007669"/>
    <property type="project" value="UniProtKB-KW"/>
</dbReference>
<dbReference type="Pfam" id="PF00015">
    <property type="entry name" value="MCPsignal"/>
    <property type="match status" value="1"/>
</dbReference>
<dbReference type="Gene3D" id="1.10.287.950">
    <property type="entry name" value="Methyl-accepting chemotaxis protein"/>
    <property type="match status" value="1"/>
</dbReference>
<dbReference type="GO" id="GO:0006935">
    <property type="term" value="P:chemotaxis"/>
    <property type="evidence" value="ECO:0007669"/>
    <property type="project" value="UniProtKB-KW"/>
</dbReference>
<feature type="transmembrane region" description="Helical" evidence="10">
    <location>
        <begin position="17"/>
        <end position="35"/>
    </location>
</feature>
<dbReference type="PRINTS" id="PR00260">
    <property type="entry name" value="CHEMTRNSDUCR"/>
</dbReference>
<evidence type="ECO:0000256" key="6">
    <source>
        <dbReference type="ARBA" id="ARBA00023136"/>
    </source>
</evidence>
<evidence type="ECO:0000256" key="1">
    <source>
        <dbReference type="ARBA" id="ARBA00004651"/>
    </source>
</evidence>
<evidence type="ECO:0000256" key="3">
    <source>
        <dbReference type="ARBA" id="ARBA00022500"/>
    </source>
</evidence>
<dbReference type="PROSITE" id="PS50111">
    <property type="entry name" value="CHEMOTAXIS_TRANSDUC_2"/>
    <property type="match status" value="1"/>
</dbReference>
<sequence>MNANFFHIVKFNLKSKIIFTSTFFIITTTLILTYLSHGTFERNRNQAVLEQSRSLLETHSKVISNWFKYHQNNLAIVRDSISQPDQQVDAIFKHHFKQLGFDSLYLIDANGDVKYSQGGESISGDTKWVKQALNTRSDLISLPYSDGHSNTFSMSLSTPLYINGQFSGVVAGVFSLERFMKEAFQIKVPTGSDAMVVNRDGFIIFHPKYELVMRNLSSFNSTSTGEKLFVKAEQHSFRKSVTKKGRVFTLIPFIVPDMDWVLVFTVEDSLIYQPVNEYFMKQLFIAGGIILFGTLGLSLLVFGIFKKFDRVNEALMDIASGDADLSKRIPIDNQDEVGEFAANFNAFIDRIHSLVKHINQVTRELTEESHHISDASEHQGNEIAGQEENITLIATAVSELSSSALEVYRNAELTSGSCHQCVGMCNDGVGLMSKSETSIQQLSTELENSIHDIRLLEQDSQQIESILVTIRDIAEQTNLLALNAAIEAARAGEQGRGFAVVADEVRVLSQRTHVSTEEIKDKIEKLHRSTNRVASMMQNSYDLTGRCVDDVVSTSQCLDQINTSVGEMSQMTIQITSAAHEQSHVTGDVSQKLESIKTVSSQLKQESTQGIAQADKLEKLSKQLFHEIAQYKV</sequence>
<dbReference type="GO" id="GO:0005886">
    <property type="term" value="C:plasma membrane"/>
    <property type="evidence" value="ECO:0007669"/>
    <property type="project" value="UniProtKB-SubCell"/>
</dbReference>
<dbReference type="FunFam" id="1.10.287.950:FF:000001">
    <property type="entry name" value="Methyl-accepting chemotaxis sensory transducer"/>
    <property type="match status" value="1"/>
</dbReference>
<dbReference type="PROSITE" id="PS50885">
    <property type="entry name" value="HAMP"/>
    <property type="match status" value="1"/>
</dbReference>
<keyword evidence="5 10" id="KW-1133">Transmembrane helix</keyword>
<evidence type="ECO:0000256" key="7">
    <source>
        <dbReference type="ARBA" id="ARBA00023224"/>
    </source>
</evidence>
<dbReference type="InterPro" id="IPR003660">
    <property type="entry name" value="HAMP_dom"/>
</dbReference>
<dbReference type="Gene3D" id="3.30.450.20">
    <property type="entry name" value="PAS domain"/>
    <property type="match status" value="2"/>
</dbReference>
<evidence type="ECO:0000313" key="14">
    <source>
        <dbReference type="Proteomes" id="UP000184159"/>
    </source>
</evidence>
<dbReference type="SMART" id="SM00283">
    <property type="entry name" value="MA"/>
    <property type="match status" value="1"/>
</dbReference>
<evidence type="ECO:0000313" key="13">
    <source>
        <dbReference type="EMBL" id="SHF27334.1"/>
    </source>
</evidence>